<dbReference type="GO" id="GO:0051118">
    <property type="term" value="F:glucan endo-1,3-alpha-glucosidase activity"/>
    <property type="evidence" value="ECO:0007669"/>
    <property type="project" value="InterPro"/>
</dbReference>
<dbReference type="AlphaFoldDB" id="A0A9P5N134"/>
<proteinExistence type="predicted"/>
<keyword evidence="2" id="KW-1185">Reference proteome</keyword>
<reference evidence="1" key="1">
    <citation type="submission" date="2019-10" db="EMBL/GenBank/DDBJ databases">
        <authorList>
            <consortium name="DOE Joint Genome Institute"/>
            <person name="Kuo A."/>
            <person name="Miyauchi S."/>
            <person name="Kiss E."/>
            <person name="Drula E."/>
            <person name="Kohler A."/>
            <person name="Sanchez-Garcia M."/>
            <person name="Andreopoulos B."/>
            <person name="Barry K.W."/>
            <person name="Bonito G."/>
            <person name="Buee M."/>
            <person name="Carver A."/>
            <person name="Chen C."/>
            <person name="Cichocki N."/>
            <person name="Clum A."/>
            <person name="Culley D."/>
            <person name="Crous P.W."/>
            <person name="Fauchery L."/>
            <person name="Girlanda M."/>
            <person name="Hayes R."/>
            <person name="Keri Z."/>
            <person name="LaButti K."/>
            <person name="Lipzen A."/>
            <person name="Lombard V."/>
            <person name="Magnuson J."/>
            <person name="Maillard F."/>
            <person name="Morin E."/>
            <person name="Murat C."/>
            <person name="Nolan M."/>
            <person name="Ohm R."/>
            <person name="Pangilinan J."/>
            <person name="Pereira M."/>
            <person name="Perotto S."/>
            <person name="Peter M."/>
            <person name="Riley R."/>
            <person name="Sitrit Y."/>
            <person name="Stielow B."/>
            <person name="Szollosi G."/>
            <person name="Zifcakova L."/>
            <person name="Stursova M."/>
            <person name="Spatafora J.W."/>
            <person name="Tedersoo L."/>
            <person name="Vaario L.-M."/>
            <person name="Yamada A."/>
            <person name="Yan M."/>
            <person name="Wang P."/>
            <person name="Xu J."/>
            <person name="Bruns T."/>
            <person name="Baldrian P."/>
            <person name="Vilgalys R."/>
            <person name="Henrissat B."/>
            <person name="Grigoriev I.V."/>
            <person name="Hibbett D."/>
            <person name="Nagy L.G."/>
            <person name="Martin F.M."/>
        </authorList>
    </citation>
    <scope>NUCLEOTIDE SEQUENCE</scope>
    <source>
        <strain evidence="1">Prilba</strain>
    </source>
</reference>
<dbReference type="Proteomes" id="UP000759537">
    <property type="component" value="Unassembled WGS sequence"/>
</dbReference>
<organism evidence="1 2">
    <name type="scientific">Russula ochroleuca</name>
    <dbReference type="NCBI Taxonomy" id="152965"/>
    <lineage>
        <taxon>Eukaryota</taxon>
        <taxon>Fungi</taxon>
        <taxon>Dikarya</taxon>
        <taxon>Basidiomycota</taxon>
        <taxon>Agaricomycotina</taxon>
        <taxon>Agaricomycetes</taxon>
        <taxon>Russulales</taxon>
        <taxon>Russulaceae</taxon>
        <taxon>Russula</taxon>
    </lineage>
</organism>
<sequence length="430" mass="48796">MASTTPSRKKYVVCHFMVGNTYPYTPRDWISDINLARAHGFDAFALNVGHEDWQRARVADAYAAALQLQTEFKLFLSFDMTSIPGASEADAEFLRQYLEPVGRHPNQFLYHGRALVTTFAGDQCKFGQTSITRGWAVARAALERVCPIHLIPAFFIDPACYPMLNSIDGIFHWNGGWPIHLTKDSPRDEIDCPALDTDRPHVQNLQGRTYMAAVSPWFFTHYGPDSWNKNWIYRGDDWLLVRRWEYLLACRNAIDIVQVISWNDYGESHYIAPVHGAQPNSQPWVDGFPHTPWLALNAYFARAFKEGCMPPIVRDKIFVWARPHPKTATAPDHVPRPRDWELTDDKFWVVVFACAPCIALLAAGNERPSRFTCPAGVTKLSCPLRIGRGIHAKLVRDGVVVAQCHPPSTEYQFNAKPEVYNFNVYVAASE</sequence>
<gene>
    <name evidence="1" type="ORF">DFH94DRAFT_723295</name>
</gene>
<dbReference type="CDD" id="cd11577">
    <property type="entry name" value="GH71"/>
    <property type="match status" value="1"/>
</dbReference>
<dbReference type="EMBL" id="WHVB01000004">
    <property type="protein sequence ID" value="KAF8483655.1"/>
    <property type="molecule type" value="Genomic_DNA"/>
</dbReference>
<evidence type="ECO:0000313" key="1">
    <source>
        <dbReference type="EMBL" id="KAF8483655.1"/>
    </source>
</evidence>
<accession>A0A9P5N134</accession>
<keyword evidence="1" id="KW-0378">Hydrolase</keyword>
<protein>
    <submittedName>
        <fullName evidence="1">Glycoside hydrolase family 71 protein</fullName>
    </submittedName>
</protein>
<dbReference type="OrthoDB" id="3257981at2759"/>
<dbReference type="Gene3D" id="3.20.20.80">
    <property type="entry name" value="Glycosidases"/>
    <property type="match status" value="1"/>
</dbReference>
<dbReference type="InterPro" id="IPR005197">
    <property type="entry name" value="Glyco_hydro_71"/>
</dbReference>
<dbReference type="Pfam" id="PF03659">
    <property type="entry name" value="Glyco_hydro_71"/>
    <property type="match status" value="1"/>
</dbReference>
<comment type="caution">
    <text evidence="1">The sequence shown here is derived from an EMBL/GenBank/DDBJ whole genome shotgun (WGS) entry which is preliminary data.</text>
</comment>
<name>A0A9P5N134_9AGAM</name>
<evidence type="ECO:0000313" key="2">
    <source>
        <dbReference type="Proteomes" id="UP000759537"/>
    </source>
</evidence>
<reference evidence="1" key="2">
    <citation type="journal article" date="2020" name="Nat. Commun.">
        <title>Large-scale genome sequencing of mycorrhizal fungi provides insights into the early evolution of symbiotic traits.</title>
        <authorList>
            <person name="Miyauchi S."/>
            <person name="Kiss E."/>
            <person name="Kuo A."/>
            <person name="Drula E."/>
            <person name="Kohler A."/>
            <person name="Sanchez-Garcia M."/>
            <person name="Morin E."/>
            <person name="Andreopoulos B."/>
            <person name="Barry K.W."/>
            <person name="Bonito G."/>
            <person name="Buee M."/>
            <person name="Carver A."/>
            <person name="Chen C."/>
            <person name="Cichocki N."/>
            <person name="Clum A."/>
            <person name="Culley D."/>
            <person name="Crous P.W."/>
            <person name="Fauchery L."/>
            <person name="Girlanda M."/>
            <person name="Hayes R.D."/>
            <person name="Keri Z."/>
            <person name="LaButti K."/>
            <person name="Lipzen A."/>
            <person name="Lombard V."/>
            <person name="Magnuson J."/>
            <person name="Maillard F."/>
            <person name="Murat C."/>
            <person name="Nolan M."/>
            <person name="Ohm R.A."/>
            <person name="Pangilinan J."/>
            <person name="Pereira M.F."/>
            <person name="Perotto S."/>
            <person name="Peter M."/>
            <person name="Pfister S."/>
            <person name="Riley R."/>
            <person name="Sitrit Y."/>
            <person name="Stielow J.B."/>
            <person name="Szollosi G."/>
            <person name="Zifcakova L."/>
            <person name="Stursova M."/>
            <person name="Spatafora J.W."/>
            <person name="Tedersoo L."/>
            <person name="Vaario L.M."/>
            <person name="Yamada A."/>
            <person name="Yan M."/>
            <person name="Wang P."/>
            <person name="Xu J."/>
            <person name="Bruns T."/>
            <person name="Baldrian P."/>
            <person name="Vilgalys R."/>
            <person name="Dunand C."/>
            <person name="Henrissat B."/>
            <person name="Grigoriev I.V."/>
            <person name="Hibbett D."/>
            <person name="Nagy L.G."/>
            <person name="Martin F.M."/>
        </authorList>
    </citation>
    <scope>NUCLEOTIDE SEQUENCE</scope>
    <source>
        <strain evidence="1">Prilba</strain>
    </source>
</reference>